<comment type="caution">
    <text evidence="1">The sequence shown here is derived from an EMBL/GenBank/DDBJ whole genome shotgun (WGS) entry which is preliminary data.</text>
</comment>
<organism evidence="1 2">
    <name type="scientific">Caerostris darwini</name>
    <dbReference type="NCBI Taxonomy" id="1538125"/>
    <lineage>
        <taxon>Eukaryota</taxon>
        <taxon>Metazoa</taxon>
        <taxon>Ecdysozoa</taxon>
        <taxon>Arthropoda</taxon>
        <taxon>Chelicerata</taxon>
        <taxon>Arachnida</taxon>
        <taxon>Araneae</taxon>
        <taxon>Araneomorphae</taxon>
        <taxon>Entelegynae</taxon>
        <taxon>Araneoidea</taxon>
        <taxon>Araneidae</taxon>
        <taxon>Caerostris</taxon>
    </lineage>
</organism>
<dbReference type="AlphaFoldDB" id="A0AAV4WSC1"/>
<accession>A0AAV4WSC1</accession>
<sequence length="86" mass="9939">MLLHETVNAQRYIDVLVNPIVHPVLKQLALPLFSKHKTQILPFLAPTFRAQMEKESSGHCPHHNLIEYVWNSLGRRIFGHQPLPKP</sequence>
<keyword evidence="2" id="KW-1185">Reference proteome</keyword>
<proteinExistence type="predicted"/>
<dbReference type="Proteomes" id="UP001054837">
    <property type="component" value="Unassembled WGS sequence"/>
</dbReference>
<protein>
    <submittedName>
        <fullName evidence="1">Uncharacterized protein</fullName>
    </submittedName>
</protein>
<gene>
    <name evidence="1" type="ORF">CDAR_198341</name>
</gene>
<name>A0AAV4WSC1_9ARAC</name>
<evidence type="ECO:0000313" key="1">
    <source>
        <dbReference type="EMBL" id="GIY85747.1"/>
    </source>
</evidence>
<dbReference type="EMBL" id="BPLQ01015077">
    <property type="protein sequence ID" value="GIY85747.1"/>
    <property type="molecule type" value="Genomic_DNA"/>
</dbReference>
<evidence type="ECO:0000313" key="2">
    <source>
        <dbReference type="Proteomes" id="UP001054837"/>
    </source>
</evidence>
<reference evidence="1 2" key="1">
    <citation type="submission" date="2021-06" db="EMBL/GenBank/DDBJ databases">
        <title>Caerostris darwini draft genome.</title>
        <authorList>
            <person name="Kono N."/>
            <person name="Arakawa K."/>
        </authorList>
    </citation>
    <scope>NUCLEOTIDE SEQUENCE [LARGE SCALE GENOMIC DNA]</scope>
</reference>